<protein>
    <submittedName>
        <fullName evidence="1">Uncharacterized protein</fullName>
    </submittedName>
</protein>
<dbReference type="EMBL" id="CM056744">
    <property type="protein sequence ID" value="KAJ8665921.1"/>
    <property type="molecule type" value="Genomic_DNA"/>
</dbReference>
<name>A0ACC2N5E9_9HYME</name>
<dbReference type="Proteomes" id="UP001239111">
    <property type="component" value="Chromosome 4"/>
</dbReference>
<accession>A0ACC2N5E9</accession>
<gene>
    <name evidence="1" type="ORF">QAD02_007583</name>
</gene>
<evidence type="ECO:0000313" key="2">
    <source>
        <dbReference type="Proteomes" id="UP001239111"/>
    </source>
</evidence>
<proteinExistence type="predicted"/>
<reference evidence="1" key="1">
    <citation type="submission" date="2023-04" db="EMBL/GenBank/DDBJ databases">
        <title>A chromosome-level genome assembly of the parasitoid wasp Eretmocerus hayati.</title>
        <authorList>
            <person name="Zhong Y."/>
            <person name="Liu S."/>
            <person name="Liu Y."/>
        </authorList>
    </citation>
    <scope>NUCLEOTIDE SEQUENCE</scope>
    <source>
        <strain evidence="1">ZJU_SS_LIU_2023</strain>
    </source>
</reference>
<sequence>MLDQIDSQSAKKFLNKSKEYREAIGIGSHPHRIAQTVTDLKGIEKEINKTLDSNHLDTKFRGRNFPQPRKLIRRDPGKSTFGTWRDRKCNTPASPIISEESSTIIELMQLNPARKNIIKASKFDILPRFSDGADSEDKQIGTKHSKSAAAEAIGLMSTHLNEHNLSDPTVPHHNLSPIGEQNQPQLLTKTISHLSGNQILKEKRATEYFEDQENVKELTDLRRERYNKRGYNYYDVFEFAARDSGSLIRTCTFRRKRSSRPRVCFRRRKDNSSRGTP</sequence>
<keyword evidence="2" id="KW-1185">Reference proteome</keyword>
<evidence type="ECO:0000313" key="1">
    <source>
        <dbReference type="EMBL" id="KAJ8665921.1"/>
    </source>
</evidence>
<organism evidence="1 2">
    <name type="scientific">Eretmocerus hayati</name>
    <dbReference type="NCBI Taxonomy" id="131215"/>
    <lineage>
        <taxon>Eukaryota</taxon>
        <taxon>Metazoa</taxon>
        <taxon>Ecdysozoa</taxon>
        <taxon>Arthropoda</taxon>
        <taxon>Hexapoda</taxon>
        <taxon>Insecta</taxon>
        <taxon>Pterygota</taxon>
        <taxon>Neoptera</taxon>
        <taxon>Endopterygota</taxon>
        <taxon>Hymenoptera</taxon>
        <taxon>Apocrita</taxon>
        <taxon>Proctotrupomorpha</taxon>
        <taxon>Chalcidoidea</taxon>
        <taxon>Aphelinidae</taxon>
        <taxon>Aphelininae</taxon>
        <taxon>Eretmocerus</taxon>
    </lineage>
</organism>
<comment type="caution">
    <text evidence="1">The sequence shown here is derived from an EMBL/GenBank/DDBJ whole genome shotgun (WGS) entry which is preliminary data.</text>
</comment>